<comment type="caution">
    <text evidence="2">The sequence shown here is derived from an EMBL/GenBank/DDBJ whole genome shotgun (WGS) entry which is preliminary data.</text>
</comment>
<dbReference type="EMBL" id="JACHVZ010000020">
    <property type="protein sequence ID" value="MBB2931589.1"/>
    <property type="molecule type" value="Genomic_DNA"/>
</dbReference>
<feature type="domain" description="LysR substrate-binding" evidence="1">
    <location>
        <begin position="2"/>
        <end position="117"/>
    </location>
</feature>
<evidence type="ECO:0000313" key="2">
    <source>
        <dbReference type="EMBL" id="MBB2931589.1"/>
    </source>
</evidence>
<dbReference type="InterPro" id="IPR050950">
    <property type="entry name" value="HTH-type_LysR_regulators"/>
</dbReference>
<keyword evidence="2" id="KW-0238">DNA-binding</keyword>
<dbReference type="GO" id="GO:0003677">
    <property type="term" value="F:DNA binding"/>
    <property type="evidence" value="ECO:0007669"/>
    <property type="project" value="UniProtKB-KW"/>
</dbReference>
<gene>
    <name evidence="2" type="ORF">FHX59_006060</name>
</gene>
<keyword evidence="3" id="KW-1185">Reference proteome</keyword>
<name>A0ABR6FYE8_9BURK</name>
<dbReference type="InterPro" id="IPR005119">
    <property type="entry name" value="LysR_subst-bd"/>
</dbReference>
<evidence type="ECO:0000259" key="1">
    <source>
        <dbReference type="Pfam" id="PF03466"/>
    </source>
</evidence>
<sequence>MANAEHPLADAQPVCLADLEDARRVVYRANMPIRRLLEREFHEAGLRPPLHLVETTSAFTTMSRLQKDPQYVAMLPVAVVDFCTSQGWARKRALHVASRSEPYELVTRRGAPLSPGAGAD</sequence>
<dbReference type="Proteomes" id="UP000533533">
    <property type="component" value="Unassembled WGS sequence"/>
</dbReference>
<dbReference type="Gene3D" id="3.40.190.10">
    <property type="entry name" value="Periplasmic binding protein-like II"/>
    <property type="match status" value="1"/>
</dbReference>
<dbReference type="Pfam" id="PF03466">
    <property type="entry name" value="LysR_substrate"/>
    <property type="match status" value="1"/>
</dbReference>
<accession>A0ABR6FYE8</accession>
<reference evidence="2 3" key="1">
    <citation type="submission" date="2020-08" db="EMBL/GenBank/DDBJ databases">
        <title>Genomic Encyclopedia of Type Strains, Phase IV (KMG-V): Genome sequencing to study the core and pangenomes of soil and plant-associated prokaryotes.</title>
        <authorList>
            <person name="Whitman W."/>
        </authorList>
    </citation>
    <scope>NUCLEOTIDE SEQUENCE [LARGE SCALE GENOMIC DNA]</scope>
    <source>
        <strain evidence="2 3">SRMrh-85</strain>
    </source>
</reference>
<protein>
    <submittedName>
        <fullName evidence="2">DNA-binding transcriptional LysR family regulator</fullName>
    </submittedName>
</protein>
<organism evidence="2 3">
    <name type="scientific">Paraburkholderia silvatlantica</name>
    <dbReference type="NCBI Taxonomy" id="321895"/>
    <lineage>
        <taxon>Bacteria</taxon>
        <taxon>Pseudomonadati</taxon>
        <taxon>Pseudomonadota</taxon>
        <taxon>Betaproteobacteria</taxon>
        <taxon>Burkholderiales</taxon>
        <taxon>Burkholderiaceae</taxon>
        <taxon>Paraburkholderia</taxon>
    </lineage>
</organism>
<dbReference type="SUPFAM" id="SSF53850">
    <property type="entry name" value="Periplasmic binding protein-like II"/>
    <property type="match status" value="1"/>
</dbReference>
<proteinExistence type="predicted"/>
<dbReference type="PANTHER" id="PTHR30419">
    <property type="entry name" value="HTH-TYPE TRANSCRIPTIONAL REGULATOR YBHD"/>
    <property type="match status" value="1"/>
</dbReference>
<dbReference type="RefSeq" id="WP_110387042.1">
    <property type="nucleotide sequence ID" value="NZ_JACHVZ010000020.1"/>
</dbReference>
<evidence type="ECO:0000313" key="3">
    <source>
        <dbReference type="Proteomes" id="UP000533533"/>
    </source>
</evidence>